<dbReference type="Gene3D" id="1.10.630.10">
    <property type="entry name" value="Cytochrome P450"/>
    <property type="match status" value="1"/>
</dbReference>
<keyword evidence="9" id="KW-1133">Transmembrane helix</keyword>
<accession>A0A2C9K2C1</accession>
<dbReference type="KEGG" id="bgt:106078687"/>
<dbReference type="GO" id="GO:0005506">
    <property type="term" value="F:iron ion binding"/>
    <property type="evidence" value="ECO:0007669"/>
    <property type="project" value="InterPro"/>
</dbReference>
<dbReference type="GO" id="GO:0004497">
    <property type="term" value="F:monooxygenase activity"/>
    <property type="evidence" value="ECO:0007669"/>
    <property type="project" value="UniProtKB-KW"/>
</dbReference>
<evidence type="ECO:0008006" key="12">
    <source>
        <dbReference type="Google" id="ProtNLM"/>
    </source>
</evidence>
<dbReference type="Proteomes" id="UP000076420">
    <property type="component" value="Unassembled WGS sequence"/>
</dbReference>
<evidence type="ECO:0000256" key="1">
    <source>
        <dbReference type="ARBA" id="ARBA00010617"/>
    </source>
</evidence>
<dbReference type="AlphaFoldDB" id="A0A2C9K2C1"/>
<gene>
    <name evidence="10" type="primary">106078687</name>
</gene>
<evidence type="ECO:0000256" key="9">
    <source>
        <dbReference type="SAM" id="Phobius"/>
    </source>
</evidence>
<dbReference type="PANTHER" id="PTHR24286:SF384">
    <property type="entry name" value="P450, PUTATIVE (EUROFUNG)-RELATED"/>
    <property type="match status" value="1"/>
</dbReference>
<keyword evidence="2 7" id="KW-0349">Heme</keyword>
<dbReference type="InterPro" id="IPR017972">
    <property type="entry name" value="Cyt_P450_CS"/>
</dbReference>
<feature type="binding site" description="axial binding residue" evidence="7">
    <location>
        <position position="449"/>
    </location>
    <ligand>
        <name>heme</name>
        <dbReference type="ChEBI" id="CHEBI:30413"/>
    </ligand>
    <ligandPart>
        <name>Fe</name>
        <dbReference type="ChEBI" id="CHEBI:18248"/>
    </ligandPart>
</feature>
<dbReference type="PROSITE" id="PS00086">
    <property type="entry name" value="CYTOCHROME_P450"/>
    <property type="match status" value="1"/>
</dbReference>
<dbReference type="InterPro" id="IPR002403">
    <property type="entry name" value="Cyt_P450_E_grp-IV"/>
</dbReference>
<dbReference type="PANTHER" id="PTHR24286">
    <property type="entry name" value="CYTOCHROME P450 26"/>
    <property type="match status" value="1"/>
</dbReference>
<keyword evidence="3 7" id="KW-0479">Metal-binding</keyword>
<name>A0A2C9K2C1_BIOGL</name>
<evidence type="ECO:0000256" key="7">
    <source>
        <dbReference type="PIRSR" id="PIRSR602403-1"/>
    </source>
</evidence>
<dbReference type="RefSeq" id="XP_013095127.2">
    <property type="nucleotide sequence ID" value="XM_013239673.2"/>
</dbReference>
<keyword evidence="4 8" id="KW-0560">Oxidoreductase</keyword>
<keyword evidence="9" id="KW-0472">Membrane</keyword>
<evidence type="ECO:0000256" key="3">
    <source>
        <dbReference type="ARBA" id="ARBA00022723"/>
    </source>
</evidence>
<protein>
    <recommendedName>
        <fullName evidence="12">Cytochrome P450</fullName>
    </recommendedName>
</protein>
<dbReference type="GO" id="GO:0016705">
    <property type="term" value="F:oxidoreductase activity, acting on paired donors, with incorporation or reduction of molecular oxygen"/>
    <property type="evidence" value="ECO:0007669"/>
    <property type="project" value="InterPro"/>
</dbReference>
<dbReference type="VEuPathDB" id="VectorBase:BGLAX_033549"/>
<organism evidence="10 11">
    <name type="scientific">Biomphalaria glabrata</name>
    <name type="common">Bloodfluke planorb</name>
    <name type="synonym">Freshwater snail</name>
    <dbReference type="NCBI Taxonomy" id="6526"/>
    <lineage>
        <taxon>Eukaryota</taxon>
        <taxon>Metazoa</taxon>
        <taxon>Spiralia</taxon>
        <taxon>Lophotrochozoa</taxon>
        <taxon>Mollusca</taxon>
        <taxon>Gastropoda</taxon>
        <taxon>Heterobranchia</taxon>
        <taxon>Euthyneura</taxon>
        <taxon>Panpulmonata</taxon>
        <taxon>Hygrophila</taxon>
        <taxon>Lymnaeoidea</taxon>
        <taxon>Planorbidae</taxon>
        <taxon>Biomphalaria</taxon>
    </lineage>
</organism>
<evidence type="ECO:0000313" key="10">
    <source>
        <dbReference type="EnsemblMetazoa" id="BGLB011982-PB"/>
    </source>
</evidence>
<evidence type="ECO:0000256" key="8">
    <source>
        <dbReference type="RuleBase" id="RU000461"/>
    </source>
</evidence>
<keyword evidence="9" id="KW-0812">Transmembrane</keyword>
<sequence>MNTSATGRGIWDLHNILLDCNVWDSTYYLMLLSTLLVVIRIVIYCTFILLSFTYYFAPGPQNRHSNLPPGSMGLPIIGETLMFILQGTKFFEFRYKKYGPVFKTHLFGTPVIRVMGEDNIKRILQGENDVVTSYWPASVRMMLGDKALSVSTGDDHRRRRKAIMKTFSHHSMSFYTKLMQQVVKTTLALWCEKDSILGFLECKSMAFDLAAQAFVGIRLHSAQTTELVRQYDTFVKNLFCLPFQFPGMGLVKGMAARKFLLQKIEECLVKKKESTGDDQDLQDAMSLLVREQDEEALDLDTLKEIGLELLFAGHSTTASAATSLLIHLHDNRHVVEKILEELDQFGLSESGQELNMDMLRKLTYVNAVVKEALRVAPPVGAGFRTALKSFTLNGYSIPEGWMIAYSIRETHKTDFFTDPETFEPSRWLTGDELDTKYHFLPFGGGARVCIGKEFAQMFLRIFVVELVKSCHWQIKSNRKMVMFPVPYPADNLPVVFTAKQQHKTISII</sequence>
<dbReference type="Pfam" id="PF00067">
    <property type="entry name" value="p450"/>
    <property type="match status" value="1"/>
</dbReference>
<dbReference type="VEuPathDB" id="VectorBase:BGLB011982"/>
<proteinExistence type="inferred from homology"/>
<evidence type="ECO:0000256" key="5">
    <source>
        <dbReference type="ARBA" id="ARBA00023004"/>
    </source>
</evidence>
<dbReference type="SUPFAM" id="SSF48264">
    <property type="entry name" value="Cytochrome P450"/>
    <property type="match status" value="1"/>
</dbReference>
<feature type="transmembrane region" description="Helical" evidence="9">
    <location>
        <begin position="27"/>
        <end position="57"/>
    </location>
</feature>
<dbReference type="STRING" id="6526.A0A2C9K2C1"/>
<reference evidence="10" key="1">
    <citation type="submission" date="2020-05" db="UniProtKB">
        <authorList>
            <consortium name="EnsemblMetazoa"/>
        </authorList>
    </citation>
    <scope>IDENTIFICATION</scope>
    <source>
        <strain evidence="10">BB02</strain>
    </source>
</reference>
<evidence type="ECO:0000256" key="4">
    <source>
        <dbReference type="ARBA" id="ARBA00023002"/>
    </source>
</evidence>
<dbReference type="InterPro" id="IPR036396">
    <property type="entry name" value="Cyt_P450_sf"/>
</dbReference>
<dbReference type="GO" id="GO:0034653">
    <property type="term" value="P:retinoic acid catabolic process"/>
    <property type="evidence" value="ECO:0007669"/>
    <property type="project" value="UniProtKB-ARBA"/>
</dbReference>
<keyword evidence="5 7" id="KW-0408">Iron</keyword>
<evidence type="ECO:0000256" key="6">
    <source>
        <dbReference type="ARBA" id="ARBA00023033"/>
    </source>
</evidence>
<comment type="similarity">
    <text evidence="1 8">Belongs to the cytochrome P450 family.</text>
</comment>
<comment type="cofactor">
    <cofactor evidence="7">
        <name>heme</name>
        <dbReference type="ChEBI" id="CHEBI:30413"/>
    </cofactor>
</comment>
<dbReference type="PRINTS" id="PR00465">
    <property type="entry name" value="EP450IV"/>
</dbReference>
<dbReference type="OrthoDB" id="1372046at2759"/>
<evidence type="ECO:0000256" key="2">
    <source>
        <dbReference type="ARBA" id="ARBA00022617"/>
    </source>
</evidence>
<dbReference type="GO" id="GO:0016125">
    <property type="term" value="P:sterol metabolic process"/>
    <property type="evidence" value="ECO:0007669"/>
    <property type="project" value="TreeGrafter"/>
</dbReference>
<dbReference type="PRINTS" id="PR00385">
    <property type="entry name" value="P450"/>
</dbReference>
<dbReference type="InterPro" id="IPR001128">
    <property type="entry name" value="Cyt_P450"/>
</dbReference>
<keyword evidence="6 8" id="KW-0503">Monooxygenase</keyword>
<dbReference type="GO" id="GO:0020037">
    <property type="term" value="F:heme binding"/>
    <property type="evidence" value="ECO:0007669"/>
    <property type="project" value="InterPro"/>
</dbReference>
<dbReference type="EnsemblMetazoa" id="BGLB011982-RB">
    <property type="protein sequence ID" value="BGLB011982-PB"/>
    <property type="gene ID" value="BGLB011982"/>
</dbReference>
<evidence type="ECO:0000313" key="11">
    <source>
        <dbReference type="Proteomes" id="UP000076420"/>
    </source>
</evidence>